<dbReference type="PANTHER" id="PTHR23252">
    <property type="entry name" value="INTIMAL THICKNESS RECEPTOR-RELATED"/>
    <property type="match status" value="1"/>
</dbReference>
<feature type="signal peptide" evidence="2">
    <location>
        <begin position="1"/>
        <end position="20"/>
    </location>
</feature>
<feature type="transmembrane region" description="Helical" evidence="1">
    <location>
        <begin position="238"/>
        <end position="258"/>
    </location>
</feature>
<keyword evidence="2" id="KW-0732">Signal</keyword>
<feature type="transmembrane region" description="Helical" evidence="1">
    <location>
        <begin position="163"/>
        <end position="181"/>
    </location>
</feature>
<comment type="caution">
    <text evidence="4">The sequence shown here is derived from an EMBL/GenBank/DDBJ whole genome shotgun (WGS) entry which is preliminary data.</text>
</comment>
<organism evidence="4 5">
    <name type="scientific">Euplotes crassus</name>
    <dbReference type="NCBI Taxonomy" id="5936"/>
    <lineage>
        <taxon>Eukaryota</taxon>
        <taxon>Sar</taxon>
        <taxon>Alveolata</taxon>
        <taxon>Ciliophora</taxon>
        <taxon>Intramacronucleata</taxon>
        <taxon>Spirotrichea</taxon>
        <taxon>Hypotrichia</taxon>
        <taxon>Euplotida</taxon>
        <taxon>Euplotidae</taxon>
        <taxon>Moneuplotes</taxon>
    </lineage>
</organism>
<dbReference type="EMBL" id="CAMPGE010012170">
    <property type="protein sequence ID" value="CAI2370950.1"/>
    <property type="molecule type" value="Genomic_DNA"/>
</dbReference>
<feature type="transmembrane region" description="Helical" evidence="1">
    <location>
        <begin position="308"/>
        <end position="327"/>
    </location>
</feature>
<keyword evidence="1" id="KW-0812">Transmembrane</keyword>
<dbReference type="PANTHER" id="PTHR23252:SF24">
    <property type="entry name" value="TRANSMEMBRANE PROTEIN 145"/>
    <property type="match status" value="1"/>
</dbReference>
<keyword evidence="1" id="KW-1133">Transmembrane helix</keyword>
<sequence>MKIRGFQIVLVLLLPALLRAAFITGSTTIDTVSYTKYIARFAVNQDSILDVKLRTRFQQNYNQNYVNVKLLLMNDAEWDMALESDLCADREKLARFNINIRMQSNGQWSQWGKSKVRIINRPQVWYMLLADCDRETNTEGINMKTIDFELEMTNDESHFSHEYWGVLPTNVFALLVFSYLLGKTGLKLYNEIKKQEEYQSPLMPLLVALVLEFLQLILCVMHLICYSYDGRGIWLFDYFQTIFSILAQITLISLMIMISQGWTLVFGDLAEKNYFKTELIINFGVHIFIGLLTVIDNGEAHKYHDFEGFQGLLLILLRLGIYGYFLYNVKEIMRNIPRKNLKFMKGFIISASIYMLSFPAFWICSYLLNPHRRLKFIHFGNLFMQMISILILVNQITKKESTYNKASMRSQGILPNTKAL</sequence>
<keyword evidence="5" id="KW-1185">Reference proteome</keyword>
<name>A0AAD1UT59_EUPCR</name>
<feature type="transmembrane region" description="Helical" evidence="1">
    <location>
        <begin position="279"/>
        <end position="296"/>
    </location>
</feature>
<dbReference type="AlphaFoldDB" id="A0AAD1UT59"/>
<evidence type="ECO:0000313" key="4">
    <source>
        <dbReference type="EMBL" id="CAI2370950.1"/>
    </source>
</evidence>
<gene>
    <name evidence="4" type="ORF">ECRASSUSDP1_LOCUS12270</name>
</gene>
<accession>A0AAD1UT59</accession>
<feature type="chain" id="PRO_5042205972" description="GPR180/TMEM145 transmembrane domain-containing protein" evidence="2">
    <location>
        <begin position="21"/>
        <end position="420"/>
    </location>
</feature>
<dbReference type="GO" id="GO:0007186">
    <property type="term" value="P:G protein-coupled receptor signaling pathway"/>
    <property type="evidence" value="ECO:0007669"/>
    <property type="project" value="InterPro"/>
</dbReference>
<evidence type="ECO:0000259" key="3">
    <source>
        <dbReference type="Pfam" id="PF10192"/>
    </source>
</evidence>
<feature type="transmembrane region" description="Helical" evidence="1">
    <location>
        <begin position="347"/>
        <end position="368"/>
    </location>
</feature>
<proteinExistence type="predicted"/>
<evidence type="ECO:0000313" key="5">
    <source>
        <dbReference type="Proteomes" id="UP001295684"/>
    </source>
</evidence>
<dbReference type="Pfam" id="PF10192">
    <property type="entry name" value="GPR180-TMEM145_TM"/>
    <property type="match status" value="1"/>
</dbReference>
<feature type="transmembrane region" description="Helical" evidence="1">
    <location>
        <begin position="374"/>
        <end position="393"/>
    </location>
</feature>
<feature type="domain" description="GPR180/TMEM145 transmembrane" evidence="3">
    <location>
        <begin position="174"/>
        <end position="392"/>
    </location>
</feature>
<keyword evidence="1" id="KW-0472">Membrane</keyword>
<dbReference type="InterPro" id="IPR019336">
    <property type="entry name" value="GPR180/TMEM145_TM"/>
</dbReference>
<evidence type="ECO:0000256" key="2">
    <source>
        <dbReference type="SAM" id="SignalP"/>
    </source>
</evidence>
<feature type="transmembrane region" description="Helical" evidence="1">
    <location>
        <begin position="202"/>
        <end position="226"/>
    </location>
</feature>
<evidence type="ECO:0000256" key="1">
    <source>
        <dbReference type="SAM" id="Phobius"/>
    </source>
</evidence>
<protein>
    <recommendedName>
        <fullName evidence="3">GPR180/TMEM145 transmembrane domain-containing protein</fullName>
    </recommendedName>
</protein>
<dbReference type="Proteomes" id="UP001295684">
    <property type="component" value="Unassembled WGS sequence"/>
</dbReference>
<dbReference type="GO" id="GO:0019236">
    <property type="term" value="P:response to pheromone"/>
    <property type="evidence" value="ECO:0007669"/>
    <property type="project" value="InterPro"/>
</dbReference>
<dbReference type="InterPro" id="IPR047831">
    <property type="entry name" value="GPR180/TMEM145"/>
</dbReference>
<reference evidence="4" key="1">
    <citation type="submission" date="2023-07" db="EMBL/GenBank/DDBJ databases">
        <authorList>
            <consortium name="AG Swart"/>
            <person name="Singh M."/>
            <person name="Singh A."/>
            <person name="Seah K."/>
            <person name="Emmerich C."/>
        </authorList>
    </citation>
    <scope>NUCLEOTIDE SEQUENCE</scope>
    <source>
        <strain evidence="4">DP1</strain>
    </source>
</reference>